<protein>
    <submittedName>
        <fullName evidence="2">Uncharacterized protein</fullName>
    </submittedName>
</protein>
<keyword evidence="1" id="KW-0472">Membrane</keyword>
<keyword evidence="3" id="KW-1185">Reference proteome</keyword>
<organism evidence="2 3">
    <name type="scientific">Hymenoscyphus fraxineus</name>
    <dbReference type="NCBI Taxonomy" id="746836"/>
    <lineage>
        <taxon>Eukaryota</taxon>
        <taxon>Fungi</taxon>
        <taxon>Dikarya</taxon>
        <taxon>Ascomycota</taxon>
        <taxon>Pezizomycotina</taxon>
        <taxon>Leotiomycetes</taxon>
        <taxon>Helotiales</taxon>
        <taxon>Helotiaceae</taxon>
        <taxon>Hymenoscyphus</taxon>
    </lineage>
</organism>
<reference evidence="2" key="1">
    <citation type="submission" date="2021-07" db="EMBL/GenBank/DDBJ databases">
        <authorList>
            <person name="Durling M."/>
        </authorList>
    </citation>
    <scope>NUCLEOTIDE SEQUENCE</scope>
</reference>
<feature type="transmembrane region" description="Helical" evidence="1">
    <location>
        <begin position="488"/>
        <end position="508"/>
    </location>
</feature>
<dbReference type="Gene3D" id="1.20.58.340">
    <property type="entry name" value="Magnesium transport protein CorA, transmembrane region"/>
    <property type="match status" value="1"/>
</dbReference>
<dbReference type="Proteomes" id="UP000696280">
    <property type="component" value="Unassembled WGS sequence"/>
</dbReference>
<evidence type="ECO:0000313" key="2">
    <source>
        <dbReference type="EMBL" id="CAG8957343.1"/>
    </source>
</evidence>
<comment type="caution">
    <text evidence="2">The sequence shown here is derived from an EMBL/GenBank/DDBJ whole genome shotgun (WGS) entry which is preliminary data.</text>
</comment>
<dbReference type="EMBL" id="CAJVRL010000078">
    <property type="protein sequence ID" value="CAG8957343.1"/>
    <property type="molecule type" value="Genomic_DNA"/>
</dbReference>
<gene>
    <name evidence="2" type="ORF">HYFRA_00010769</name>
</gene>
<evidence type="ECO:0000313" key="3">
    <source>
        <dbReference type="Proteomes" id="UP000696280"/>
    </source>
</evidence>
<keyword evidence="1" id="KW-0812">Transmembrane</keyword>
<feature type="transmembrane region" description="Helical" evidence="1">
    <location>
        <begin position="520"/>
        <end position="539"/>
    </location>
</feature>
<evidence type="ECO:0000256" key="1">
    <source>
        <dbReference type="SAM" id="Phobius"/>
    </source>
</evidence>
<name>A0A9N9L376_9HELO</name>
<keyword evidence="1" id="KW-1133">Transmembrane helix</keyword>
<accession>A0A9N9L376</accession>
<sequence>MDQMRPHTGHFRQYAFTWKSEFGRRQTQAYKGENIRYVEQYLSPDITPEEVIEQFTDNQCHEDIHRYRYMRKLLKDFLRGSDLNLLRQDFLPGQHLPLHLEKKALLDDRNDANGARDNRRGNQRPSRGGLTALELYNELKQRRLGRQDFQDSERRVIYIADLDSPCALALAATASPRQAVVLRDFMSKHLAFRALIGVEMPPVAIPTFALEFHLPYYAWRELNSGENADERQTTKTPEEVIHLRVGKEAHPPTVTNNDYIYEARCSVMVAGIDDWLWTAYCFVDVNFKGSEHRESIENYANPGAPGPPNLVPPARDPLSCGKREANKPIWNPREYFLYILSIRMEQVKQEWENSVFLLLQHIKPCINSFTRGETDVLKEGEQHITQQEGFKWTIRILRQFTHLLSKTIDSWERFKEGEMRYFNLPNSDSLAQPSWGAYLAETDKNVTDLRDLRSSLLHHTDLFENMTNSITTHAAHAEAISARLQARFIQALTVITICYLPPTLASAIFSMDILPKDVSFIHWIYTLLGLLLANILLLVKLSTIINFVTPLGEWWTWTRARATRFVERRWKQRNEDEEGGIELEDDDST</sequence>
<dbReference type="OrthoDB" id="5428055at2759"/>
<proteinExistence type="predicted"/>
<dbReference type="AlphaFoldDB" id="A0A9N9L376"/>